<accession>A0A822ZVN0</accession>
<organism evidence="1 2">
    <name type="scientific">Nelumbo nucifera</name>
    <name type="common">Sacred lotus</name>
    <dbReference type="NCBI Taxonomy" id="4432"/>
    <lineage>
        <taxon>Eukaryota</taxon>
        <taxon>Viridiplantae</taxon>
        <taxon>Streptophyta</taxon>
        <taxon>Embryophyta</taxon>
        <taxon>Tracheophyta</taxon>
        <taxon>Spermatophyta</taxon>
        <taxon>Magnoliopsida</taxon>
        <taxon>Proteales</taxon>
        <taxon>Nelumbonaceae</taxon>
        <taxon>Nelumbo</taxon>
    </lineage>
</organism>
<comment type="caution">
    <text evidence="1">The sequence shown here is derived from an EMBL/GenBank/DDBJ whole genome shotgun (WGS) entry which is preliminary data.</text>
</comment>
<dbReference type="AlphaFoldDB" id="A0A822ZVN0"/>
<proteinExistence type="predicted"/>
<gene>
    <name evidence="1" type="ORF">HUJ06_017332</name>
</gene>
<evidence type="ECO:0000313" key="1">
    <source>
        <dbReference type="EMBL" id="DAD47395.1"/>
    </source>
</evidence>
<evidence type="ECO:0000313" key="2">
    <source>
        <dbReference type="Proteomes" id="UP000607653"/>
    </source>
</evidence>
<protein>
    <submittedName>
        <fullName evidence="1">Uncharacterized protein</fullName>
    </submittedName>
</protein>
<reference evidence="1 2" key="1">
    <citation type="journal article" date="2020" name="Mol. Biol. Evol.">
        <title>Distinct Expression and Methylation Patterns for Genes with Different Fates following a Single Whole-Genome Duplication in Flowering Plants.</title>
        <authorList>
            <person name="Shi T."/>
            <person name="Rahmani R.S."/>
            <person name="Gugger P.F."/>
            <person name="Wang M."/>
            <person name="Li H."/>
            <person name="Zhang Y."/>
            <person name="Li Z."/>
            <person name="Wang Q."/>
            <person name="Van de Peer Y."/>
            <person name="Marchal K."/>
            <person name="Chen J."/>
        </authorList>
    </citation>
    <scope>NUCLEOTIDE SEQUENCE [LARGE SCALE GENOMIC DNA]</scope>
    <source>
        <tissue evidence="1">Leaf</tissue>
    </source>
</reference>
<dbReference type="Proteomes" id="UP000607653">
    <property type="component" value="Unassembled WGS sequence"/>
</dbReference>
<dbReference type="EMBL" id="DUZY01000008">
    <property type="protein sequence ID" value="DAD47395.1"/>
    <property type="molecule type" value="Genomic_DNA"/>
</dbReference>
<name>A0A822ZVN0_NELNU</name>
<keyword evidence="2" id="KW-1185">Reference proteome</keyword>
<sequence length="40" mass="4675">MDVHTDMKHLRWTSHQFLTCFSVTPSGETAPIFEKFYASK</sequence>